<dbReference type="EMBL" id="CP003540">
    <property type="protein sequence ID" value="AFK15940.1"/>
    <property type="molecule type" value="Genomic_DNA"/>
</dbReference>
<proteinExistence type="predicted"/>
<name>A0AAU8PN92_CORPS</name>
<gene>
    <name evidence="2" type="ORF">CP258_01550</name>
</gene>
<accession>A0AAU8PN92</accession>
<reference evidence="2 3" key="1">
    <citation type="journal article" date="2013" name="J. Biotechnol.">
        <title>Genome sequence of Corynebacterium pseudotuberculosis biovar equi strain 258 and prediction of antigenic targets to improve biotechnological vaccine production.</title>
        <authorList>
            <person name="Soares S.C."/>
            <person name="Trost E."/>
            <person name="Ramos R.T."/>
            <person name="Carneiro A.R."/>
            <person name="Santos A.R."/>
            <person name="Pinto A.C."/>
            <person name="Barbosa E."/>
            <person name="Aburjaile F."/>
            <person name="Ali A."/>
            <person name="Diniz C.A."/>
            <person name="Hassan S.S."/>
            <person name="Fiaux K."/>
            <person name="Guimaraes L.C."/>
            <person name="Bakhtiar S.M."/>
            <person name="Pereira U."/>
            <person name="Almeida S.S."/>
            <person name="Abreu V.A."/>
            <person name="Rocha F.S."/>
            <person name="Dorella F.A."/>
            <person name="Miyoshi A."/>
            <person name="Silva A."/>
            <person name="Azevedo V."/>
            <person name="Tauch A."/>
        </authorList>
    </citation>
    <scope>NUCLEOTIDE SEQUENCE [LARGE SCALE GENOMIC DNA]</scope>
    <source>
        <strain evidence="2 3">258</strain>
    </source>
</reference>
<evidence type="ECO:0000313" key="2">
    <source>
        <dbReference type="EMBL" id="AFK15940.1"/>
    </source>
</evidence>
<evidence type="ECO:0000256" key="1">
    <source>
        <dbReference type="SAM" id="MobiDB-lite"/>
    </source>
</evidence>
<dbReference type="Proteomes" id="UP000006465">
    <property type="component" value="Chromosome"/>
</dbReference>
<feature type="region of interest" description="Disordered" evidence="1">
    <location>
        <begin position="64"/>
        <end position="101"/>
    </location>
</feature>
<evidence type="ECO:0008006" key="4">
    <source>
        <dbReference type="Google" id="ProtNLM"/>
    </source>
</evidence>
<dbReference type="AlphaFoldDB" id="A0AAU8PN92"/>
<protein>
    <recommendedName>
        <fullName evidence="4">Secreted protein</fullName>
    </recommendedName>
</protein>
<dbReference type="KEGG" id="coe:CP258_01550"/>
<feature type="compositionally biased region" description="Basic and acidic residues" evidence="1">
    <location>
        <begin position="64"/>
        <end position="95"/>
    </location>
</feature>
<evidence type="ECO:0000313" key="3">
    <source>
        <dbReference type="Proteomes" id="UP000006465"/>
    </source>
</evidence>
<organism evidence="2 3">
    <name type="scientific">Corynebacterium pseudotuberculosis 258</name>
    <dbReference type="NCBI Taxonomy" id="1168865"/>
    <lineage>
        <taxon>Bacteria</taxon>
        <taxon>Bacillati</taxon>
        <taxon>Actinomycetota</taxon>
        <taxon>Actinomycetes</taxon>
        <taxon>Mycobacteriales</taxon>
        <taxon>Corynebacteriaceae</taxon>
        <taxon>Corynebacterium</taxon>
    </lineage>
</organism>
<sequence>MKGSSVGRLILLLLLISAIVLVWKAFGPKTWQKSAIPEPPRIKGPDDDEEFLWRLERDQFKKRRAAEEAKRKAAEQKKREATEDTSHGDREKSQDDETPSA</sequence>